<dbReference type="Proteomes" id="UP000464749">
    <property type="component" value="Plasmid unnamed1"/>
</dbReference>
<feature type="region of interest" description="Disordered" evidence="1">
    <location>
        <begin position="72"/>
        <end position="91"/>
    </location>
</feature>
<organism evidence="2 3">
    <name type="scientific">Lactobacillus johnsonii</name>
    <dbReference type="NCBI Taxonomy" id="33959"/>
    <lineage>
        <taxon>Bacteria</taxon>
        <taxon>Bacillati</taxon>
        <taxon>Bacillota</taxon>
        <taxon>Bacilli</taxon>
        <taxon>Lactobacillales</taxon>
        <taxon>Lactobacillaceae</taxon>
        <taxon>Lactobacillus</taxon>
    </lineage>
</organism>
<gene>
    <name evidence="2" type="ORF">FEE39_09810</name>
</gene>
<name>A0A9X7T5X8_LACJH</name>
<proteinExistence type="predicted"/>
<dbReference type="RefSeq" id="WP_163588909.1">
    <property type="nucleotide sequence ID" value="NZ_CP040855.1"/>
</dbReference>
<geneLocation type="plasmid" evidence="2 3">
    <name>unnamed1</name>
</geneLocation>
<dbReference type="AlphaFoldDB" id="A0A9X7T5X8"/>
<accession>A0A9X7T5X8</accession>
<evidence type="ECO:0000256" key="1">
    <source>
        <dbReference type="SAM" id="MobiDB-lite"/>
    </source>
</evidence>
<evidence type="ECO:0000313" key="2">
    <source>
        <dbReference type="EMBL" id="QIA88529.1"/>
    </source>
</evidence>
<evidence type="ECO:0000313" key="3">
    <source>
        <dbReference type="Proteomes" id="UP000464749"/>
    </source>
</evidence>
<feature type="region of interest" description="Disordered" evidence="1">
    <location>
        <begin position="107"/>
        <end position="152"/>
    </location>
</feature>
<feature type="compositionally biased region" description="Low complexity" evidence="1">
    <location>
        <begin position="107"/>
        <end position="118"/>
    </location>
</feature>
<dbReference type="EMBL" id="CP040855">
    <property type="protein sequence ID" value="QIA88529.1"/>
    <property type="molecule type" value="Genomic_DNA"/>
</dbReference>
<protein>
    <submittedName>
        <fullName evidence="2">Uncharacterized protein</fullName>
    </submittedName>
</protein>
<keyword evidence="2" id="KW-0614">Plasmid</keyword>
<sequence length="152" mass="17287">MGRKAGDKSDLAAFVLKLKKDSVEEKWLENQDNKTLSLKILIKKALYQYGNVDIKQIAIDNFVKNPETNFGMSSKSEKMNDNQKNFENTNDKKFVTSKATEEVFENKSNVNKSSSANNKKVKKKIITKSQNKSENYSDAVRNMLPPGFRGIE</sequence>
<reference evidence="2 3" key="1">
    <citation type="submission" date="2019-06" db="EMBL/GenBank/DDBJ databases">
        <title>Whole genome sequencing of Lactobacillus johnsonii strain G2A.</title>
        <authorList>
            <person name="Conlan S."/>
            <person name="Thomas P.J."/>
            <person name="Mullikin J."/>
            <person name="Singer J."/>
            <person name="Weaver C."/>
            <person name="Segre J.A."/>
        </authorList>
    </citation>
    <scope>NUCLEOTIDE SEQUENCE [LARGE SCALE GENOMIC DNA]</scope>
    <source>
        <strain evidence="2 3">G2A</strain>
        <plasmid evidence="2 3">unnamed1</plasmid>
    </source>
</reference>